<evidence type="ECO:0000313" key="2">
    <source>
        <dbReference type="Proteomes" id="UP000198729"/>
    </source>
</evidence>
<name>A0A1G5SI62_9PROT</name>
<sequence>MCVVMQAIRNLIISDLLRFYRSTFMVGDCTRAMARLEHKRIACTTAKLYRSTTLWNRYGSDSCAQ</sequence>
<dbReference type="Proteomes" id="UP000198729">
    <property type="component" value="Unassembled WGS sequence"/>
</dbReference>
<dbReference type="AlphaFoldDB" id="A0A1G5SI62"/>
<reference evidence="1 2" key="1">
    <citation type="submission" date="2016-10" db="EMBL/GenBank/DDBJ databases">
        <authorList>
            <person name="de Groot N.N."/>
        </authorList>
    </citation>
    <scope>NUCLEOTIDE SEQUENCE [LARGE SCALE GENOMIC DNA]</scope>
    <source>
        <strain evidence="1">1</strain>
    </source>
</reference>
<keyword evidence="2" id="KW-1185">Reference proteome</keyword>
<dbReference type="EMBL" id="FMWO01000092">
    <property type="protein sequence ID" value="SCZ86874.1"/>
    <property type="molecule type" value="Genomic_DNA"/>
</dbReference>
<proteinExistence type="predicted"/>
<accession>A0A1G5SI62</accession>
<gene>
    <name evidence="1" type="ORF">NSMM_800068</name>
</gene>
<organism evidence="1 2">
    <name type="scientific">Nitrosomonas mobilis</name>
    <dbReference type="NCBI Taxonomy" id="51642"/>
    <lineage>
        <taxon>Bacteria</taxon>
        <taxon>Pseudomonadati</taxon>
        <taxon>Pseudomonadota</taxon>
        <taxon>Betaproteobacteria</taxon>
        <taxon>Nitrosomonadales</taxon>
        <taxon>Nitrosomonadaceae</taxon>
        <taxon>Nitrosomonas</taxon>
    </lineage>
</organism>
<evidence type="ECO:0000313" key="1">
    <source>
        <dbReference type="EMBL" id="SCZ86874.1"/>
    </source>
</evidence>
<protein>
    <submittedName>
        <fullName evidence="1">Uncharacterized protein</fullName>
    </submittedName>
</protein>